<dbReference type="SMART" id="SM00028">
    <property type="entry name" value="TPR"/>
    <property type="match status" value="2"/>
</dbReference>
<dbReference type="InterPro" id="IPR013105">
    <property type="entry name" value="TPR_2"/>
</dbReference>
<evidence type="ECO:0000256" key="1">
    <source>
        <dbReference type="ARBA" id="ARBA00022737"/>
    </source>
</evidence>
<sequence length="745" mass="83628">MEQLLEMMKVILVAAARGGEPLSAFTYERLHTELGLKLAKIKGCSSFNISADSSAAVEMINNNICPLLELRYTMKSTRAMIAKLVWFDIFHVFRKTQVVGGSPWGMCTQIQSLMRSYQVISLKILLRFAMRIKVVEAKPQMVLIAKTNALRIGDTRPSVIPELQANVFSTNEAKLGSQSCETVEDSDILRAPKILLENGKDVGIGERSEDSSVACSTMLEAIQQAVILAQCLVIEKSTPCAENPRWEMAPFIEAVDAQQFSYFTVEGVNDSSPDAAKRILFAYGVYIPTIPALRKEYGQLLMGCGMIGDALKIFEELELWDDLIHCYCLLEKKAAAVELIKARLCEMPNDPRLWCSFGDVTNNDAHYEKALEVSNNRSARAKRSLARSAYNKGNYEVSKVLWEAAMALNSLHPDGWFALGAAALKARDIEKALEGFTRAVQLDPDNGEAWNNIACLCEGEMRMRGKGDERPGFGGKKVEVARGGTCVQRRGHMMKKRNKEAFIAFKEALKFRRNSWQLWENYSQVAADIGNFGQALEASMKVLDMTKNKRLDTEILEKIMKELEARTSGHNPHVANGDSFYYPADESRNTESGFERSRETDMLVELLRKVLNQIVRSGGGGGEVWGLYSRWHKIKGDLTMCSEALLKQVRSYQGAELWNNKDRFNKFANASLQLCQVYLELSSSSGNRRELNAAEMHLRNTVKLVRYLISDIDEILFLAVNFSDTQELKDLQACLDEVNKRLQVT</sequence>
<evidence type="ECO:0000256" key="2">
    <source>
        <dbReference type="ARBA" id="ARBA00022803"/>
    </source>
</evidence>
<name>A0A7J7L3G3_9MAGN</name>
<dbReference type="SUPFAM" id="SSF48452">
    <property type="entry name" value="TPR-like"/>
    <property type="match status" value="1"/>
</dbReference>
<gene>
    <name evidence="4" type="ORF">GIB67_030881</name>
</gene>
<keyword evidence="1" id="KW-0677">Repeat</keyword>
<dbReference type="InterPro" id="IPR019734">
    <property type="entry name" value="TPR_rpt"/>
</dbReference>
<dbReference type="Gene3D" id="1.25.40.10">
    <property type="entry name" value="Tetratricopeptide repeat domain"/>
    <property type="match status" value="1"/>
</dbReference>
<evidence type="ECO:0000313" key="5">
    <source>
        <dbReference type="Proteomes" id="UP000541444"/>
    </source>
</evidence>
<proteinExistence type="predicted"/>
<dbReference type="InterPro" id="IPR044244">
    <property type="entry name" value="TTC27/Emw1"/>
</dbReference>
<dbReference type="PANTHER" id="PTHR16193">
    <property type="entry name" value="TETRATRICOPEPTIDE REPEAT PROTEIN 27"/>
    <property type="match status" value="1"/>
</dbReference>
<dbReference type="PANTHER" id="PTHR16193:SF0">
    <property type="entry name" value="TETRATRICOPEPTIDE REPEAT PROTEIN 27"/>
    <property type="match status" value="1"/>
</dbReference>
<dbReference type="PROSITE" id="PS50005">
    <property type="entry name" value="TPR"/>
    <property type="match status" value="1"/>
</dbReference>
<evidence type="ECO:0000256" key="3">
    <source>
        <dbReference type="PROSITE-ProRule" id="PRU00339"/>
    </source>
</evidence>
<organism evidence="4 5">
    <name type="scientific">Kingdonia uniflora</name>
    <dbReference type="NCBI Taxonomy" id="39325"/>
    <lineage>
        <taxon>Eukaryota</taxon>
        <taxon>Viridiplantae</taxon>
        <taxon>Streptophyta</taxon>
        <taxon>Embryophyta</taxon>
        <taxon>Tracheophyta</taxon>
        <taxon>Spermatophyta</taxon>
        <taxon>Magnoliopsida</taxon>
        <taxon>Ranunculales</taxon>
        <taxon>Circaeasteraceae</taxon>
        <taxon>Kingdonia</taxon>
    </lineage>
</organism>
<keyword evidence="2 3" id="KW-0802">TPR repeat</keyword>
<evidence type="ECO:0000313" key="4">
    <source>
        <dbReference type="EMBL" id="KAF6137117.1"/>
    </source>
</evidence>
<comment type="caution">
    <text evidence="4">The sequence shown here is derived from an EMBL/GenBank/DDBJ whole genome shotgun (WGS) entry which is preliminary data.</text>
</comment>
<protein>
    <submittedName>
        <fullName evidence="4">Uncharacterized protein</fullName>
    </submittedName>
</protein>
<keyword evidence="5" id="KW-1185">Reference proteome</keyword>
<dbReference type="InterPro" id="IPR011990">
    <property type="entry name" value="TPR-like_helical_dom_sf"/>
</dbReference>
<dbReference type="Proteomes" id="UP000541444">
    <property type="component" value="Unassembled WGS sequence"/>
</dbReference>
<dbReference type="AlphaFoldDB" id="A0A7J7L3G3"/>
<reference evidence="4 5" key="1">
    <citation type="journal article" date="2020" name="IScience">
        <title>Genome Sequencing of the Endangered Kingdonia uniflora (Circaeasteraceae, Ranunculales) Reveals Potential Mechanisms of Evolutionary Specialization.</title>
        <authorList>
            <person name="Sun Y."/>
            <person name="Deng T."/>
            <person name="Zhang A."/>
            <person name="Moore M.J."/>
            <person name="Landis J.B."/>
            <person name="Lin N."/>
            <person name="Zhang H."/>
            <person name="Zhang X."/>
            <person name="Huang J."/>
            <person name="Zhang X."/>
            <person name="Sun H."/>
            <person name="Wang H."/>
        </authorList>
    </citation>
    <scope>NUCLEOTIDE SEQUENCE [LARGE SCALE GENOMIC DNA]</scope>
    <source>
        <strain evidence="4">TB1705</strain>
        <tissue evidence="4">Leaf</tissue>
    </source>
</reference>
<dbReference type="OrthoDB" id="1936594at2759"/>
<feature type="repeat" description="TPR" evidence="3">
    <location>
        <begin position="413"/>
        <end position="446"/>
    </location>
</feature>
<dbReference type="PROSITE" id="PS50293">
    <property type="entry name" value="TPR_REGION"/>
    <property type="match status" value="1"/>
</dbReference>
<accession>A0A7J7L3G3</accession>
<dbReference type="Pfam" id="PF07719">
    <property type="entry name" value="TPR_2"/>
    <property type="match status" value="1"/>
</dbReference>
<dbReference type="EMBL" id="JACGCM010002660">
    <property type="protein sequence ID" value="KAF6137117.1"/>
    <property type="molecule type" value="Genomic_DNA"/>
</dbReference>